<proteinExistence type="predicted"/>
<comment type="caution">
    <text evidence="1">The sequence shown here is derived from an EMBL/GenBank/DDBJ whole genome shotgun (WGS) entry which is preliminary data.</text>
</comment>
<evidence type="ECO:0000313" key="1">
    <source>
        <dbReference type="EMBL" id="MCA5004777.1"/>
    </source>
</evidence>
<sequence>MKKLILVESILVGKFSFQGYIVDKGENMIAYSIFLIDSDVVLVELIADANRDVRLLVNMDAFSYINANKTQDKTLRKLYFSEFYNFIIASEKKASYMIFKKKKLNYIKNSSVIIDIKKIYIND</sequence>
<protein>
    <submittedName>
        <fullName evidence="1">Uncharacterized protein</fullName>
    </submittedName>
</protein>
<name>A0ABS7Z3P9_9SPHI</name>
<dbReference type="Proteomes" id="UP001165302">
    <property type="component" value="Unassembled WGS sequence"/>
</dbReference>
<gene>
    <name evidence="1" type="ORF">IPZ78_06365</name>
</gene>
<dbReference type="EMBL" id="JADEYP010000009">
    <property type="protein sequence ID" value="MCA5004777.1"/>
    <property type="molecule type" value="Genomic_DNA"/>
</dbReference>
<organism evidence="1 2">
    <name type="scientific">Sphingobacterium bovistauri</name>
    <dbReference type="NCBI Taxonomy" id="2781959"/>
    <lineage>
        <taxon>Bacteria</taxon>
        <taxon>Pseudomonadati</taxon>
        <taxon>Bacteroidota</taxon>
        <taxon>Sphingobacteriia</taxon>
        <taxon>Sphingobacteriales</taxon>
        <taxon>Sphingobacteriaceae</taxon>
        <taxon>Sphingobacterium</taxon>
    </lineage>
</organism>
<dbReference type="RefSeq" id="WP_225552165.1">
    <property type="nucleotide sequence ID" value="NZ_JADEYP010000009.1"/>
</dbReference>
<accession>A0ABS7Z3P9</accession>
<evidence type="ECO:0000313" key="2">
    <source>
        <dbReference type="Proteomes" id="UP001165302"/>
    </source>
</evidence>
<keyword evidence="2" id="KW-1185">Reference proteome</keyword>
<reference evidence="1" key="1">
    <citation type="submission" date="2020-10" db="EMBL/GenBank/DDBJ databases">
        <authorList>
            <person name="Lu T."/>
            <person name="Wang Q."/>
            <person name="Han X."/>
        </authorList>
    </citation>
    <scope>NUCLEOTIDE SEQUENCE</scope>
    <source>
        <strain evidence="1">WQ 366</strain>
    </source>
</reference>